<comment type="caution">
    <text evidence="3">The sequence shown here is derived from an EMBL/GenBank/DDBJ whole genome shotgun (WGS) entry which is preliminary data.</text>
</comment>
<keyword evidence="4" id="KW-1185">Reference proteome</keyword>
<dbReference type="SUPFAM" id="SSF103481">
    <property type="entry name" value="Multidrug resistance efflux transporter EmrE"/>
    <property type="match status" value="1"/>
</dbReference>
<evidence type="ECO:0000313" key="3">
    <source>
        <dbReference type="EMBL" id="MDR6215368.1"/>
    </source>
</evidence>
<feature type="transmembrane region" description="Helical" evidence="1">
    <location>
        <begin position="65"/>
        <end position="88"/>
    </location>
</feature>
<name>A0ABU1IG03_9BURK</name>
<accession>A0ABU1IG03</accession>
<reference evidence="3 4" key="1">
    <citation type="submission" date="2023-08" db="EMBL/GenBank/DDBJ databases">
        <title>Functional and genomic diversity of the sorghum phyllosphere microbiome.</title>
        <authorList>
            <person name="Shade A."/>
        </authorList>
    </citation>
    <scope>NUCLEOTIDE SEQUENCE [LARGE SCALE GENOMIC DNA]</scope>
    <source>
        <strain evidence="3 4">SORGH_AS_0335</strain>
    </source>
</reference>
<feature type="transmembrane region" description="Helical" evidence="1">
    <location>
        <begin position="254"/>
        <end position="273"/>
    </location>
</feature>
<dbReference type="InterPro" id="IPR000620">
    <property type="entry name" value="EamA_dom"/>
</dbReference>
<feature type="transmembrane region" description="Helical" evidence="1">
    <location>
        <begin position="37"/>
        <end position="53"/>
    </location>
</feature>
<protein>
    <submittedName>
        <fullName evidence="3">Drug/metabolite transporter (DMT)-like permease</fullName>
    </submittedName>
</protein>
<dbReference type="Pfam" id="PF00892">
    <property type="entry name" value="EamA"/>
    <property type="match status" value="1"/>
</dbReference>
<gene>
    <name evidence="3" type="ORF">QE399_003057</name>
</gene>
<dbReference type="Proteomes" id="UP001267710">
    <property type="component" value="Unassembled WGS sequence"/>
</dbReference>
<feature type="transmembrane region" description="Helical" evidence="1">
    <location>
        <begin position="224"/>
        <end position="247"/>
    </location>
</feature>
<organism evidence="3 4">
    <name type="scientific">Paracidovorax wautersii</name>
    <dbReference type="NCBI Taxonomy" id="1177982"/>
    <lineage>
        <taxon>Bacteria</taxon>
        <taxon>Pseudomonadati</taxon>
        <taxon>Pseudomonadota</taxon>
        <taxon>Betaproteobacteria</taxon>
        <taxon>Burkholderiales</taxon>
        <taxon>Comamonadaceae</taxon>
        <taxon>Paracidovorax</taxon>
    </lineage>
</organism>
<dbReference type="EMBL" id="JAVIZX010000001">
    <property type="protein sequence ID" value="MDR6215368.1"/>
    <property type="molecule type" value="Genomic_DNA"/>
</dbReference>
<feature type="transmembrane region" description="Helical" evidence="1">
    <location>
        <begin position="94"/>
        <end position="110"/>
    </location>
</feature>
<feature type="transmembrane region" description="Helical" evidence="1">
    <location>
        <begin position="155"/>
        <end position="181"/>
    </location>
</feature>
<evidence type="ECO:0000256" key="1">
    <source>
        <dbReference type="SAM" id="Phobius"/>
    </source>
</evidence>
<keyword evidence="1" id="KW-0472">Membrane</keyword>
<sequence>MLTGILAGLAAGALWGLVFVAPHVAHGFASSDLTAGRFIAYGAMAVGMMAWGLRGTPRWPTWRQAGAAAGLSILGFTGYYLLLVLAIRDAGAELPALIIGTIPLWVVLLGKPQGVRWAALLPGLVLTMAGLVLMADVPHGASEAAAGAGGAARAAVYWRGIGIALVALVFWTAFALLNSAWLKRHPEVRATDWANWLGIATGLGGLVLWLAAGSGVASLAAQPGVGRFVLVCLAIGVGSSWVATILWNVASQRLSASLCGQLIVSETLFALLYTFAWDGRWPTPAQWAACVLFTLGILASIKAHR</sequence>
<evidence type="ECO:0000313" key="4">
    <source>
        <dbReference type="Proteomes" id="UP001267710"/>
    </source>
</evidence>
<proteinExistence type="predicted"/>
<keyword evidence="1" id="KW-1133">Transmembrane helix</keyword>
<feature type="transmembrane region" description="Helical" evidence="1">
    <location>
        <begin position="285"/>
        <end position="303"/>
    </location>
</feature>
<evidence type="ECO:0000259" key="2">
    <source>
        <dbReference type="Pfam" id="PF00892"/>
    </source>
</evidence>
<dbReference type="RefSeq" id="WP_309829933.1">
    <property type="nucleotide sequence ID" value="NZ_JAVIZX010000001.1"/>
</dbReference>
<keyword evidence="1" id="KW-0812">Transmembrane</keyword>
<feature type="transmembrane region" description="Helical" evidence="1">
    <location>
        <begin position="117"/>
        <end position="135"/>
    </location>
</feature>
<dbReference type="InterPro" id="IPR037185">
    <property type="entry name" value="EmrE-like"/>
</dbReference>
<feature type="domain" description="EamA" evidence="2">
    <location>
        <begin position="3"/>
        <end position="112"/>
    </location>
</feature>
<feature type="transmembrane region" description="Helical" evidence="1">
    <location>
        <begin position="193"/>
        <end position="212"/>
    </location>
</feature>